<reference evidence="1 2" key="1">
    <citation type="submission" date="2024-09" db="EMBL/GenBank/DDBJ databases">
        <title>Chromosome-scale assembly of Riccia fluitans.</title>
        <authorList>
            <person name="Paukszto L."/>
            <person name="Sawicki J."/>
            <person name="Karawczyk K."/>
            <person name="Piernik-Szablinska J."/>
            <person name="Szczecinska M."/>
            <person name="Mazdziarz M."/>
        </authorList>
    </citation>
    <scope>NUCLEOTIDE SEQUENCE [LARGE SCALE GENOMIC DNA]</scope>
    <source>
        <strain evidence="1">Rf_01</strain>
        <tissue evidence="1">Aerial parts of the thallus</tissue>
    </source>
</reference>
<dbReference type="AlphaFoldDB" id="A0ABD1ZJB7"/>
<gene>
    <name evidence="1" type="ORF">R1flu_019669</name>
</gene>
<name>A0ABD1ZJB7_9MARC</name>
<protein>
    <submittedName>
        <fullName evidence="1">Uncharacterized protein</fullName>
    </submittedName>
</protein>
<organism evidence="1 2">
    <name type="scientific">Riccia fluitans</name>
    <dbReference type="NCBI Taxonomy" id="41844"/>
    <lineage>
        <taxon>Eukaryota</taxon>
        <taxon>Viridiplantae</taxon>
        <taxon>Streptophyta</taxon>
        <taxon>Embryophyta</taxon>
        <taxon>Marchantiophyta</taxon>
        <taxon>Marchantiopsida</taxon>
        <taxon>Marchantiidae</taxon>
        <taxon>Marchantiales</taxon>
        <taxon>Ricciaceae</taxon>
        <taxon>Riccia</taxon>
    </lineage>
</organism>
<comment type="caution">
    <text evidence="1">The sequence shown here is derived from an EMBL/GenBank/DDBJ whole genome shotgun (WGS) entry which is preliminary data.</text>
</comment>
<evidence type="ECO:0000313" key="2">
    <source>
        <dbReference type="Proteomes" id="UP001605036"/>
    </source>
</evidence>
<keyword evidence="2" id="KW-1185">Reference proteome</keyword>
<accession>A0ABD1ZJB7</accession>
<evidence type="ECO:0000313" key="1">
    <source>
        <dbReference type="EMBL" id="KAL2651541.1"/>
    </source>
</evidence>
<proteinExistence type="predicted"/>
<sequence length="103" mass="11637">MEGPSCPGSKTEQEKDAETQIMQTIRLRECCYGLNRIVQPQSPLGGIENDNRATAVEAEDHGAEEEVAQNRIRMRPWRCQGSISENSLQRNRTGLYEKVCQIT</sequence>
<dbReference type="EMBL" id="JBHFFA010000001">
    <property type="protein sequence ID" value="KAL2651541.1"/>
    <property type="molecule type" value="Genomic_DNA"/>
</dbReference>
<dbReference type="Proteomes" id="UP001605036">
    <property type="component" value="Unassembled WGS sequence"/>
</dbReference>